<feature type="compositionally biased region" description="Polar residues" evidence="1">
    <location>
        <begin position="651"/>
        <end position="667"/>
    </location>
</feature>
<protein>
    <recommendedName>
        <fullName evidence="2">CN hydrolase domain-containing protein</fullName>
    </recommendedName>
</protein>
<evidence type="ECO:0000313" key="4">
    <source>
        <dbReference type="Proteomes" id="UP000829685"/>
    </source>
</evidence>
<evidence type="ECO:0000259" key="2">
    <source>
        <dbReference type="PROSITE" id="PS50263"/>
    </source>
</evidence>
<accession>A0A9P9WBJ8</accession>
<dbReference type="InterPro" id="IPR003010">
    <property type="entry name" value="C-N_Hydrolase"/>
</dbReference>
<evidence type="ECO:0000313" key="3">
    <source>
        <dbReference type="EMBL" id="KAI1856100.1"/>
    </source>
</evidence>
<feature type="region of interest" description="Disordered" evidence="1">
    <location>
        <begin position="398"/>
        <end position="419"/>
    </location>
</feature>
<feature type="region of interest" description="Disordered" evidence="1">
    <location>
        <begin position="560"/>
        <end position="707"/>
    </location>
</feature>
<dbReference type="GO" id="GO:0070773">
    <property type="term" value="F:protein-N-terminal glutamine amidohydrolase activity"/>
    <property type="evidence" value="ECO:0007669"/>
    <property type="project" value="InterPro"/>
</dbReference>
<feature type="domain" description="CN hydrolase" evidence="2">
    <location>
        <begin position="1"/>
        <end position="280"/>
    </location>
</feature>
<dbReference type="GO" id="GO:0008418">
    <property type="term" value="F:protein-N-terminal asparagine amidohydrolase activity"/>
    <property type="evidence" value="ECO:0007669"/>
    <property type="project" value="InterPro"/>
</dbReference>
<feature type="compositionally biased region" description="Basic and acidic residues" evidence="1">
    <location>
        <begin position="668"/>
        <end position="707"/>
    </location>
</feature>
<feature type="compositionally biased region" description="Low complexity" evidence="1">
    <location>
        <begin position="641"/>
        <end position="650"/>
    </location>
</feature>
<dbReference type="InterPro" id="IPR036526">
    <property type="entry name" value="C-N_Hydrolase_sf"/>
</dbReference>
<sequence length="812" mass="89186">MRIGCLQFSPSVGNVDDNLTRADQVLSAANPEDLDILVLPELAFSGYNFKSLREIHPFLEPTGSGISSVWARTTALRYNCAVAVGYPEKADVSHKWPCSPEYYNSLIVVNQDGDAWAHYRKSHLYYTDESWALEGPDGFWKGYLPGVGKLALGICMDINPYRFESPWERFEFATHALKVSADVVIVSMAWLTHENTHQFTSQPREPDMETLTYWVKRMDPLIREEGQDEIIVIFANRSGSEDEVLYAGTSAVLGIQNGEVTVYGLLGRGENALLVVDTDQTGFAKLVYRPEDQNSVEATDLPHDAETEASNGQVLSETLYPESSDEPGGQADGHLFLQSDGTAQQREGVVLSASDESPISHRHFNDLLAQENPRSHRFSLFGENNTYEQWRALLSGDGDVPSGSTVSQDPTDLNSESATEFSTHGSAFDFDKADVEVAVERTLFERLRHARPDDITRTTGRLDQWAKTTPTATEPLGSGHHLGKSHPISLPDPPVSRTPGGEQRKPGARATTISHHLGNRLANLDISGTDLAVFEEGETRRAKRDSLVCHVDEDDYIVLQTARKDGNSGRSKPSRSHSRTKGPTLGQTHRQLSHDRSETSNSGIPKTKLRGGAGHEDESCTTQPLSSSREEQSSRYKAAISTSKSNSKSSWNGQGITSPVLGSSSHGTLHESRPEAFRGPQKADDVKNIVIPRDRKYPRDNPRASVHTEKGPLEGVILFPPNVVEPGSSHYISLESDAETFEAEVPIQELCLAPISTTPIAMILGSDITGKPRTGPTTTTMTTPGNSDVRVKLDSLTDIAEFHRGRPRSVVW</sequence>
<proteinExistence type="predicted"/>
<dbReference type="Proteomes" id="UP000829685">
    <property type="component" value="Unassembled WGS sequence"/>
</dbReference>
<dbReference type="GO" id="GO:0030163">
    <property type="term" value="P:protein catabolic process"/>
    <property type="evidence" value="ECO:0007669"/>
    <property type="project" value="TreeGrafter"/>
</dbReference>
<dbReference type="CDD" id="cd07566">
    <property type="entry name" value="ScNTA1_like"/>
    <property type="match status" value="1"/>
</dbReference>
<organism evidence="3 4">
    <name type="scientific">Neoarthrinium moseri</name>
    <dbReference type="NCBI Taxonomy" id="1658444"/>
    <lineage>
        <taxon>Eukaryota</taxon>
        <taxon>Fungi</taxon>
        <taxon>Dikarya</taxon>
        <taxon>Ascomycota</taxon>
        <taxon>Pezizomycotina</taxon>
        <taxon>Sordariomycetes</taxon>
        <taxon>Xylariomycetidae</taxon>
        <taxon>Amphisphaeriales</taxon>
        <taxon>Apiosporaceae</taxon>
        <taxon>Neoarthrinium</taxon>
    </lineage>
</organism>
<dbReference type="AlphaFoldDB" id="A0A9P9WBJ8"/>
<gene>
    <name evidence="3" type="ORF">JX265_011815</name>
</gene>
<dbReference type="EMBL" id="JAFIMR010000046">
    <property type="protein sequence ID" value="KAI1856100.1"/>
    <property type="molecule type" value="Genomic_DNA"/>
</dbReference>
<dbReference type="SUPFAM" id="SSF56317">
    <property type="entry name" value="Carbon-nitrogen hydrolase"/>
    <property type="match status" value="1"/>
</dbReference>
<dbReference type="InterPro" id="IPR039703">
    <property type="entry name" value="Nta1"/>
</dbReference>
<dbReference type="PANTHER" id="PTHR11750">
    <property type="entry name" value="PROTEIN N-TERMINAL AMIDASE"/>
    <property type="match status" value="1"/>
</dbReference>
<feature type="compositionally biased region" description="Polar residues" evidence="1">
    <location>
        <begin position="402"/>
        <end position="419"/>
    </location>
</feature>
<name>A0A9P9WBJ8_9PEZI</name>
<feature type="compositionally biased region" description="Polar residues" evidence="1">
    <location>
        <begin position="463"/>
        <end position="472"/>
    </location>
</feature>
<dbReference type="Gene3D" id="3.60.110.10">
    <property type="entry name" value="Carbon-nitrogen hydrolase"/>
    <property type="match status" value="1"/>
</dbReference>
<dbReference type="PROSITE" id="PS50263">
    <property type="entry name" value="CN_HYDROLASE"/>
    <property type="match status" value="1"/>
</dbReference>
<comment type="caution">
    <text evidence="3">The sequence shown here is derived from an EMBL/GenBank/DDBJ whole genome shotgun (WGS) entry which is preliminary data.</text>
</comment>
<keyword evidence="4" id="KW-1185">Reference proteome</keyword>
<dbReference type="Pfam" id="PF00795">
    <property type="entry name" value="CN_hydrolase"/>
    <property type="match status" value="1"/>
</dbReference>
<evidence type="ECO:0000256" key="1">
    <source>
        <dbReference type="SAM" id="MobiDB-lite"/>
    </source>
</evidence>
<feature type="region of interest" description="Disordered" evidence="1">
    <location>
        <begin position="463"/>
        <end position="510"/>
    </location>
</feature>
<dbReference type="PANTHER" id="PTHR11750:SF26">
    <property type="entry name" value="PROTEIN N-TERMINAL AMIDASE"/>
    <property type="match status" value="1"/>
</dbReference>
<reference evidence="3" key="1">
    <citation type="submission" date="2021-03" db="EMBL/GenBank/DDBJ databases">
        <title>Revisited historic fungal species revealed as producer of novel bioactive compounds through whole genome sequencing and comparative genomics.</title>
        <authorList>
            <person name="Vignolle G.A."/>
            <person name="Hochenegger N."/>
            <person name="Mach R.L."/>
            <person name="Mach-Aigner A.R."/>
            <person name="Javad Rahimi M."/>
            <person name="Salim K.A."/>
            <person name="Chan C.M."/>
            <person name="Lim L.B.L."/>
            <person name="Cai F."/>
            <person name="Druzhinina I.S."/>
            <person name="U'Ren J.M."/>
            <person name="Derntl C."/>
        </authorList>
    </citation>
    <scope>NUCLEOTIDE SEQUENCE</scope>
    <source>
        <strain evidence="3">TUCIM 5799</strain>
    </source>
</reference>